<dbReference type="PROSITE" id="PS50096">
    <property type="entry name" value="IQ"/>
    <property type="match status" value="4"/>
</dbReference>
<evidence type="ECO:0000313" key="4">
    <source>
        <dbReference type="EMBL" id="KAG2889043.1"/>
    </source>
</evidence>
<keyword evidence="8" id="KW-1185">Reference proteome</keyword>
<reference evidence="2" key="2">
    <citation type="submission" date="2018-10" db="EMBL/GenBank/DDBJ databases">
        <title>Effector identification in a new, highly contiguous assembly of the strawberry crown rot pathogen Phytophthora cactorum.</title>
        <authorList>
            <person name="Armitage A.D."/>
            <person name="Nellist C.F."/>
            <person name="Bates H."/>
            <person name="Vickerstaff R.J."/>
            <person name="Harrison R.J."/>
        </authorList>
    </citation>
    <scope>NUCLEOTIDE SEQUENCE</scope>
    <source>
        <strain evidence="2">15-7</strain>
        <strain evidence="3">4032</strain>
        <strain evidence="4">4040</strain>
        <strain evidence="5">P415</strain>
        <strain evidence="6">P421</strain>
    </source>
</reference>
<dbReference type="Proteomes" id="UP000251314">
    <property type="component" value="Unassembled WGS sequence"/>
</dbReference>
<evidence type="ECO:0000313" key="6">
    <source>
        <dbReference type="EMBL" id="KAG3206249.1"/>
    </source>
</evidence>
<dbReference type="SMART" id="SM00015">
    <property type="entry name" value="IQ"/>
    <property type="match status" value="4"/>
</dbReference>
<dbReference type="EMBL" id="MJFZ01001015">
    <property type="protein sequence ID" value="RAW23663.1"/>
    <property type="molecule type" value="Genomic_DNA"/>
</dbReference>
<sequence length="511" mass="58379">MSSADEAAVPVDILKPEVPLTLDDSSTEQVETVIGADQHDQELLHELELALQKALRATTFEGLDDLRNTFLATTQLTTSNVISTIVTAIAVRGTRRKRSKLSTPQLAGPGSNQETRETVYGAPKSLSARSNKARRGSSPHQAQLPTFRRSLPALSVPTKRLHRELLLERDAFMAQLTREREEKTQLECWAATRIQACFRGFRSRPRVVAYARRMKKFALRTASSIRLDLADMQENLRMSGSLPQESESSGKETSLLWRQGVRDRARRKRGFKNRQEERQSAVIRIQACVRRFLAKIAYRHLVARARDERHLLAIVKIQSIYRGYYLRSWIHRLVPKLKHDAAVQIQVLVRGSQARERVAMLLFERKCEERRRAGLPFQITLGSRVSIIHKNGLASDSSASSLSVLYENRKPRASLDFRTEKWQEDRKFLRIYNISQKLSARRARLVHRWNWTKTVVLDKRRQRRVKKVISAWSTLPSAAGRVRSATSAQRRVSTRVSTKSELPSPSRGAQP</sequence>
<evidence type="ECO:0000313" key="3">
    <source>
        <dbReference type="EMBL" id="KAG2881551.1"/>
    </source>
</evidence>
<comment type="caution">
    <text evidence="7">The sequence shown here is derived from an EMBL/GenBank/DDBJ whole genome shotgun (WGS) entry which is preliminary data.</text>
</comment>
<evidence type="ECO:0000313" key="7">
    <source>
        <dbReference type="EMBL" id="RAW23663.1"/>
    </source>
</evidence>
<feature type="compositionally biased region" description="Polar residues" evidence="1">
    <location>
        <begin position="101"/>
        <end position="113"/>
    </location>
</feature>
<dbReference type="Gene3D" id="1.20.5.190">
    <property type="match status" value="1"/>
</dbReference>
<dbReference type="OrthoDB" id="78774at2759"/>
<feature type="region of interest" description="Disordered" evidence="1">
    <location>
        <begin position="97"/>
        <end position="142"/>
    </location>
</feature>
<dbReference type="Proteomes" id="UP000735874">
    <property type="component" value="Unassembled WGS sequence"/>
</dbReference>
<evidence type="ECO:0000256" key="1">
    <source>
        <dbReference type="SAM" id="MobiDB-lite"/>
    </source>
</evidence>
<feature type="compositionally biased region" description="Polar residues" evidence="1">
    <location>
        <begin position="484"/>
        <end position="511"/>
    </location>
</feature>
<dbReference type="EMBL" id="RCMG01001653">
    <property type="protein sequence ID" value="KAG2822629.1"/>
    <property type="molecule type" value="Genomic_DNA"/>
</dbReference>
<dbReference type="EMBL" id="RCMI01001754">
    <property type="protein sequence ID" value="KAG2881551.1"/>
    <property type="molecule type" value="Genomic_DNA"/>
</dbReference>
<evidence type="ECO:0000313" key="2">
    <source>
        <dbReference type="EMBL" id="KAG2822629.1"/>
    </source>
</evidence>
<accession>A0A329RFZ7</accession>
<dbReference type="Proteomes" id="UP000736787">
    <property type="component" value="Unassembled WGS sequence"/>
</dbReference>
<evidence type="ECO:0000313" key="5">
    <source>
        <dbReference type="EMBL" id="KAG2960783.1"/>
    </source>
</evidence>
<name>A0A329RFZ7_9STRA</name>
<evidence type="ECO:0000313" key="8">
    <source>
        <dbReference type="Proteomes" id="UP000251314"/>
    </source>
</evidence>
<dbReference type="AlphaFoldDB" id="A0A329RFZ7"/>
<dbReference type="EMBL" id="RCML01001716">
    <property type="protein sequence ID" value="KAG2960783.1"/>
    <property type="molecule type" value="Genomic_DNA"/>
</dbReference>
<protein>
    <recommendedName>
        <fullName evidence="9">IQ motif, EF-hand binding site</fullName>
    </recommendedName>
</protein>
<feature type="region of interest" description="Disordered" evidence="1">
    <location>
        <begin position="480"/>
        <end position="511"/>
    </location>
</feature>
<reference evidence="7 8" key="1">
    <citation type="submission" date="2018-01" db="EMBL/GenBank/DDBJ databases">
        <title>Draft genome of the strawberry crown rot pathogen Phytophthora cactorum.</title>
        <authorList>
            <person name="Armitage A.D."/>
            <person name="Lysoe E."/>
            <person name="Nellist C.F."/>
            <person name="Harrison R.J."/>
            <person name="Brurberg M.B."/>
        </authorList>
    </citation>
    <scope>NUCLEOTIDE SEQUENCE [LARGE SCALE GENOMIC DNA]</scope>
    <source>
        <strain evidence="7 8">10300</strain>
    </source>
</reference>
<dbReference type="Proteomes" id="UP000760860">
    <property type="component" value="Unassembled WGS sequence"/>
</dbReference>
<dbReference type="Proteomes" id="UP000697107">
    <property type="component" value="Unassembled WGS sequence"/>
</dbReference>
<proteinExistence type="predicted"/>
<evidence type="ECO:0008006" key="9">
    <source>
        <dbReference type="Google" id="ProtNLM"/>
    </source>
</evidence>
<dbReference type="EMBL" id="RCMK01001745">
    <property type="protein sequence ID" value="KAG2889043.1"/>
    <property type="molecule type" value="Genomic_DNA"/>
</dbReference>
<dbReference type="Pfam" id="PF00612">
    <property type="entry name" value="IQ"/>
    <property type="match status" value="3"/>
</dbReference>
<dbReference type="CDD" id="cd23767">
    <property type="entry name" value="IQCD"/>
    <property type="match status" value="1"/>
</dbReference>
<organism evidence="7 8">
    <name type="scientific">Phytophthora cactorum</name>
    <dbReference type="NCBI Taxonomy" id="29920"/>
    <lineage>
        <taxon>Eukaryota</taxon>
        <taxon>Sar</taxon>
        <taxon>Stramenopiles</taxon>
        <taxon>Oomycota</taxon>
        <taxon>Peronosporomycetes</taxon>
        <taxon>Peronosporales</taxon>
        <taxon>Peronosporaceae</taxon>
        <taxon>Phytophthora</taxon>
    </lineage>
</organism>
<dbReference type="EMBL" id="RCMV01001851">
    <property type="protein sequence ID" value="KAG3206249.1"/>
    <property type="molecule type" value="Genomic_DNA"/>
</dbReference>
<dbReference type="Proteomes" id="UP000774804">
    <property type="component" value="Unassembled WGS sequence"/>
</dbReference>
<gene>
    <name evidence="7" type="ORF">PC110_g19905</name>
    <name evidence="2" type="ORF">PC113_g22305</name>
    <name evidence="3" type="ORF">PC115_g22196</name>
    <name evidence="4" type="ORF">PC117_g24778</name>
    <name evidence="5" type="ORF">PC118_g22331</name>
    <name evidence="6" type="ORF">PC129_g21824</name>
</gene>
<dbReference type="InterPro" id="IPR000048">
    <property type="entry name" value="IQ_motif_EF-hand-BS"/>
</dbReference>
<dbReference type="VEuPathDB" id="FungiDB:PC110_g19905"/>